<comment type="caution">
    <text evidence="3">The sequence shown here is derived from an EMBL/GenBank/DDBJ whole genome shotgun (WGS) entry which is preliminary data.</text>
</comment>
<name>A0ABR2CGD4_9ROSI</name>
<feature type="domain" description="Putative plant transposon protein" evidence="2">
    <location>
        <begin position="41"/>
        <end position="163"/>
    </location>
</feature>
<accession>A0ABR2CGD4</accession>
<feature type="region of interest" description="Disordered" evidence="1">
    <location>
        <begin position="244"/>
        <end position="330"/>
    </location>
</feature>
<organism evidence="3 4">
    <name type="scientific">Hibiscus sabdariffa</name>
    <name type="common">roselle</name>
    <dbReference type="NCBI Taxonomy" id="183260"/>
    <lineage>
        <taxon>Eukaryota</taxon>
        <taxon>Viridiplantae</taxon>
        <taxon>Streptophyta</taxon>
        <taxon>Embryophyta</taxon>
        <taxon>Tracheophyta</taxon>
        <taxon>Spermatophyta</taxon>
        <taxon>Magnoliopsida</taxon>
        <taxon>eudicotyledons</taxon>
        <taxon>Gunneridae</taxon>
        <taxon>Pentapetalae</taxon>
        <taxon>rosids</taxon>
        <taxon>malvids</taxon>
        <taxon>Malvales</taxon>
        <taxon>Malvaceae</taxon>
        <taxon>Malvoideae</taxon>
        <taxon>Hibiscus</taxon>
    </lineage>
</organism>
<feature type="compositionally biased region" description="Low complexity" evidence="1">
    <location>
        <begin position="373"/>
        <end position="395"/>
    </location>
</feature>
<dbReference type="InterPro" id="IPR046796">
    <property type="entry name" value="Transposase_32_dom"/>
</dbReference>
<evidence type="ECO:0000313" key="4">
    <source>
        <dbReference type="Proteomes" id="UP001472677"/>
    </source>
</evidence>
<feature type="compositionally biased region" description="Low complexity" evidence="1">
    <location>
        <begin position="285"/>
        <end position="298"/>
    </location>
</feature>
<evidence type="ECO:0000259" key="2">
    <source>
        <dbReference type="Pfam" id="PF20167"/>
    </source>
</evidence>
<reference evidence="3 4" key="1">
    <citation type="journal article" date="2024" name="G3 (Bethesda)">
        <title>Genome assembly of Hibiscus sabdariffa L. provides insights into metabolisms of medicinal natural products.</title>
        <authorList>
            <person name="Kim T."/>
        </authorList>
    </citation>
    <scope>NUCLEOTIDE SEQUENCE [LARGE SCALE GENOMIC DNA]</scope>
    <source>
        <strain evidence="3">TK-2024</strain>
        <tissue evidence="3">Old leaves</tissue>
    </source>
</reference>
<dbReference type="EMBL" id="JBBPBM010000052">
    <property type="protein sequence ID" value="KAK8518575.1"/>
    <property type="molecule type" value="Genomic_DNA"/>
</dbReference>
<gene>
    <name evidence="3" type="ORF">V6N12_011827</name>
</gene>
<dbReference type="Pfam" id="PF20167">
    <property type="entry name" value="Transposase_32"/>
    <property type="match status" value="1"/>
</dbReference>
<evidence type="ECO:0000256" key="1">
    <source>
        <dbReference type="SAM" id="MobiDB-lite"/>
    </source>
</evidence>
<feature type="region of interest" description="Disordered" evidence="1">
    <location>
        <begin position="371"/>
        <end position="474"/>
    </location>
</feature>
<keyword evidence="4" id="KW-1185">Reference proteome</keyword>
<sequence length="474" mass="52572">MASTRYATVAAKSRWEEQGFYFDYTLPNYGLEQFVYNRLNELGWFRFARQPARANYNWVLEFYANNADGEDFSMVRGRRVPATAATINEILGLPNDAPSFYALLEGFEEEDYEVIKEVLCLPNTEWNTTGRNPNSVSQLSLLPEVKLWNTFVKRNLMPTRGVQKYPTRLTRPNYPMTQYKYTGTLCQRQGNPSFPLSRLCPVPKGSCSHLYGDKYQPEKTGWTRAVYMRKMNVADAAPINMAIPTPPASPVPEAEARVEDSAPPSPAEPPAEHQRTPPPSPPAIPVSSHTTTTSPTTTQAAPAECSRERTPDTPLGSTPNTPPSPPAPAQFEEAALPLPFMLLRSQLQRIEARQLQFQEEMKSPRDHLLTLGPVITTPAPTVPILSAAPTPTTSAVAERPTPDSPARRRGKATAGRTIGRQTTTSPEEEADQRPAKRRRRYHVITADSDDDDSSAELPVPKPMQSADPSLSPSI</sequence>
<evidence type="ECO:0000313" key="3">
    <source>
        <dbReference type="EMBL" id="KAK8518575.1"/>
    </source>
</evidence>
<dbReference type="Proteomes" id="UP001472677">
    <property type="component" value="Unassembled WGS sequence"/>
</dbReference>
<protein>
    <recommendedName>
        <fullName evidence="2">Putative plant transposon protein domain-containing protein</fullName>
    </recommendedName>
</protein>
<proteinExistence type="predicted"/>